<keyword evidence="2" id="KW-1185">Reference proteome</keyword>
<organism evidence="1 2">
    <name type="scientific">Babjeviella inositovora NRRL Y-12698</name>
    <dbReference type="NCBI Taxonomy" id="984486"/>
    <lineage>
        <taxon>Eukaryota</taxon>
        <taxon>Fungi</taxon>
        <taxon>Dikarya</taxon>
        <taxon>Ascomycota</taxon>
        <taxon>Saccharomycotina</taxon>
        <taxon>Pichiomycetes</taxon>
        <taxon>Serinales incertae sedis</taxon>
        <taxon>Babjeviella</taxon>
    </lineage>
</organism>
<dbReference type="EMBL" id="KV454434">
    <property type="protein sequence ID" value="ODQ78923.1"/>
    <property type="molecule type" value="Genomic_DNA"/>
</dbReference>
<sequence length="55" mass="6113">MDKIPKGKLSLFNQITAGWTTIIYPSGGFPLLTYNLAILQSFSILVKQAKFPLDI</sequence>
<protein>
    <submittedName>
        <fullName evidence="1">Uncharacterized protein</fullName>
    </submittedName>
</protein>
<dbReference type="AlphaFoldDB" id="A0A1E3QML9"/>
<name>A0A1E3QML9_9ASCO</name>
<reference evidence="2" key="1">
    <citation type="submission" date="2016-05" db="EMBL/GenBank/DDBJ databases">
        <title>Comparative genomics of biotechnologically important yeasts.</title>
        <authorList>
            <consortium name="DOE Joint Genome Institute"/>
            <person name="Riley R."/>
            <person name="Haridas S."/>
            <person name="Wolfe K.H."/>
            <person name="Lopes M.R."/>
            <person name="Hittinger C.T."/>
            <person name="Goker M."/>
            <person name="Salamov A."/>
            <person name="Wisecaver J."/>
            <person name="Long T.M."/>
            <person name="Aerts A.L."/>
            <person name="Barry K."/>
            <person name="Choi C."/>
            <person name="Clum A."/>
            <person name="Coughlan A.Y."/>
            <person name="Deshpande S."/>
            <person name="Douglass A.P."/>
            <person name="Hanson S.J."/>
            <person name="Klenk H.-P."/>
            <person name="Labutti K."/>
            <person name="Lapidus A."/>
            <person name="Lindquist E."/>
            <person name="Lipzen A."/>
            <person name="Meier-Kolthoff J.P."/>
            <person name="Ohm R.A."/>
            <person name="Otillar R.P."/>
            <person name="Pangilinan J."/>
            <person name="Peng Y."/>
            <person name="Rokas A."/>
            <person name="Rosa C.A."/>
            <person name="Scheuner C."/>
            <person name="Sibirny A.A."/>
            <person name="Slot J.C."/>
            <person name="Stielow J.B."/>
            <person name="Sun H."/>
            <person name="Kurtzman C.P."/>
            <person name="Blackwell M."/>
            <person name="Grigoriev I.V."/>
            <person name="Jeffries T.W."/>
        </authorList>
    </citation>
    <scope>NUCLEOTIDE SEQUENCE [LARGE SCALE GENOMIC DNA]</scope>
    <source>
        <strain evidence="2">NRRL Y-12698</strain>
    </source>
</reference>
<proteinExistence type="predicted"/>
<dbReference type="RefSeq" id="XP_018984251.1">
    <property type="nucleotide sequence ID" value="XM_019127273.1"/>
</dbReference>
<accession>A0A1E3QML9</accession>
<dbReference type="GeneID" id="30145126"/>
<dbReference type="Proteomes" id="UP000094336">
    <property type="component" value="Unassembled WGS sequence"/>
</dbReference>
<gene>
    <name evidence="1" type="ORF">BABINDRAFT_155029</name>
</gene>
<evidence type="ECO:0000313" key="1">
    <source>
        <dbReference type="EMBL" id="ODQ78923.1"/>
    </source>
</evidence>
<evidence type="ECO:0000313" key="2">
    <source>
        <dbReference type="Proteomes" id="UP000094336"/>
    </source>
</evidence>